<sequence>MTLGSRLRGWAVAFAVGVLVAGLGTFLAIQGLDKADKWGSVLGLFVGLAGLGLAVAGAVGARRQAGGQSVTGSTIGGGVTQVRGVGGSVRIGPASAPPVVPVPPGSSPQVPSPSQGGGQTVESSSTAGPVRQIDGVGGDVELDQ</sequence>
<evidence type="ECO:0000256" key="2">
    <source>
        <dbReference type="SAM" id="Phobius"/>
    </source>
</evidence>
<accession>A0ABS2JK71</accession>
<dbReference type="EMBL" id="JAFEUO010000016">
    <property type="protein sequence ID" value="MBM7086916.1"/>
    <property type="molecule type" value="Genomic_DNA"/>
</dbReference>
<organism evidence="3 4">
    <name type="scientific">Micromonospora humidisoli</name>
    <dbReference type="NCBI Taxonomy" id="2807622"/>
    <lineage>
        <taxon>Bacteria</taxon>
        <taxon>Bacillati</taxon>
        <taxon>Actinomycetota</taxon>
        <taxon>Actinomycetes</taxon>
        <taxon>Micromonosporales</taxon>
        <taxon>Micromonosporaceae</taxon>
        <taxon>Micromonospora</taxon>
    </lineage>
</organism>
<keyword evidence="2" id="KW-1133">Transmembrane helix</keyword>
<keyword evidence="2" id="KW-0472">Membrane</keyword>
<keyword evidence="2" id="KW-0812">Transmembrane</keyword>
<comment type="caution">
    <text evidence="3">The sequence shown here is derived from an EMBL/GenBank/DDBJ whole genome shotgun (WGS) entry which is preliminary data.</text>
</comment>
<feature type="transmembrane region" description="Helical" evidence="2">
    <location>
        <begin position="12"/>
        <end position="32"/>
    </location>
</feature>
<evidence type="ECO:0000313" key="4">
    <source>
        <dbReference type="Proteomes" id="UP000809587"/>
    </source>
</evidence>
<feature type="compositionally biased region" description="Pro residues" evidence="1">
    <location>
        <begin position="95"/>
        <end position="106"/>
    </location>
</feature>
<name>A0ABS2JK71_9ACTN</name>
<reference evidence="3 4" key="1">
    <citation type="submission" date="2021-02" db="EMBL/GenBank/DDBJ databases">
        <authorList>
            <person name="Lee D.-H."/>
        </authorList>
    </citation>
    <scope>NUCLEOTIDE SEQUENCE [LARGE SCALE GENOMIC DNA]</scope>
    <source>
        <strain evidence="3 4">MMS20-R2-29</strain>
    </source>
</reference>
<gene>
    <name evidence="3" type="ORF">JQN84_30780</name>
</gene>
<dbReference type="Proteomes" id="UP000809587">
    <property type="component" value="Unassembled WGS sequence"/>
</dbReference>
<feature type="transmembrane region" description="Helical" evidence="2">
    <location>
        <begin position="38"/>
        <end position="59"/>
    </location>
</feature>
<protein>
    <submittedName>
        <fullName evidence="3">Uncharacterized protein</fullName>
    </submittedName>
</protein>
<evidence type="ECO:0000256" key="1">
    <source>
        <dbReference type="SAM" id="MobiDB-lite"/>
    </source>
</evidence>
<keyword evidence="4" id="KW-1185">Reference proteome</keyword>
<proteinExistence type="predicted"/>
<evidence type="ECO:0000313" key="3">
    <source>
        <dbReference type="EMBL" id="MBM7086916.1"/>
    </source>
</evidence>
<feature type="region of interest" description="Disordered" evidence="1">
    <location>
        <begin position="86"/>
        <end position="144"/>
    </location>
</feature>